<sequence length="194" mass="21471">MRWTPLRQNLHQRSCLQHGPRGVAKGLDNAIPATAAARCALLSFTPIWWRRVISWVSSLYVNRKGNARRSPGRDNSPAYDHCAAPPGRRGSRAASDSPGCAQVTISALPICRAISVESPSAPPRITQSTLPLIKSTGRSATPRVDADVGITAHEVWQQRDQHVPRRRTTHINTQMTLRLLFDRAERGVDIFDVN</sequence>
<feature type="region of interest" description="Disordered" evidence="1">
    <location>
        <begin position="65"/>
        <end position="98"/>
    </location>
</feature>
<dbReference type="Proteomes" id="UP000310719">
    <property type="component" value="Chromosome"/>
</dbReference>
<accession>A0A4U9HUI1</accession>
<evidence type="ECO:0000313" key="3">
    <source>
        <dbReference type="Proteomes" id="UP000310719"/>
    </source>
</evidence>
<protein>
    <submittedName>
        <fullName evidence="2">Uncharacterized protein</fullName>
    </submittedName>
</protein>
<feature type="compositionally biased region" description="Low complexity" evidence="1">
    <location>
        <begin position="83"/>
        <end position="95"/>
    </location>
</feature>
<evidence type="ECO:0000256" key="1">
    <source>
        <dbReference type="SAM" id="MobiDB-lite"/>
    </source>
</evidence>
<reference evidence="2 3" key="1">
    <citation type="submission" date="2019-05" db="EMBL/GenBank/DDBJ databases">
        <authorList>
            <consortium name="Pathogen Informatics"/>
        </authorList>
    </citation>
    <scope>NUCLEOTIDE SEQUENCE [LARGE SCALE GENOMIC DNA]</scope>
    <source>
        <strain evidence="2 3">NCTC13032</strain>
    </source>
</reference>
<dbReference type="AlphaFoldDB" id="A0A4U9HUI1"/>
<organism evidence="2 3">
    <name type="scientific">Leclercia adecarboxylata</name>
    <dbReference type="NCBI Taxonomy" id="83655"/>
    <lineage>
        <taxon>Bacteria</taxon>
        <taxon>Pseudomonadati</taxon>
        <taxon>Pseudomonadota</taxon>
        <taxon>Gammaproteobacteria</taxon>
        <taxon>Enterobacterales</taxon>
        <taxon>Enterobacteriaceae</taxon>
        <taxon>Leclercia</taxon>
    </lineage>
</organism>
<name>A0A4U9HUI1_9ENTR</name>
<gene>
    <name evidence="2" type="ORF">NCTC13032_03459</name>
</gene>
<evidence type="ECO:0000313" key="2">
    <source>
        <dbReference type="EMBL" id="VTP68248.1"/>
    </source>
</evidence>
<proteinExistence type="predicted"/>
<dbReference type="EMBL" id="LR590464">
    <property type="protein sequence ID" value="VTP68248.1"/>
    <property type="molecule type" value="Genomic_DNA"/>
</dbReference>